<name>A0ABQ6MS95_9STRA</name>
<evidence type="ECO:0000313" key="2">
    <source>
        <dbReference type="EMBL" id="GMI31143.1"/>
    </source>
</evidence>
<keyword evidence="3" id="KW-1185">Reference proteome</keyword>
<feature type="transmembrane region" description="Helical" evidence="1">
    <location>
        <begin position="12"/>
        <end position="29"/>
    </location>
</feature>
<keyword evidence="1" id="KW-1133">Transmembrane helix</keyword>
<organism evidence="2 3">
    <name type="scientific">Tetraparma gracilis</name>
    <dbReference type="NCBI Taxonomy" id="2962635"/>
    <lineage>
        <taxon>Eukaryota</taxon>
        <taxon>Sar</taxon>
        <taxon>Stramenopiles</taxon>
        <taxon>Ochrophyta</taxon>
        <taxon>Bolidophyceae</taxon>
        <taxon>Parmales</taxon>
        <taxon>Triparmaceae</taxon>
        <taxon>Tetraparma</taxon>
    </lineage>
</organism>
<accession>A0ABQ6MS95</accession>
<dbReference type="EMBL" id="BRYB01000490">
    <property type="protein sequence ID" value="GMI31143.1"/>
    <property type="molecule type" value="Genomic_DNA"/>
</dbReference>
<feature type="transmembrane region" description="Helical" evidence="1">
    <location>
        <begin position="87"/>
        <end position="105"/>
    </location>
</feature>
<proteinExistence type="predicted"/>
<dbReference type="Proteomes" id="UP001165060">
    <property type="component" value="Unassembled WGS sequence"/>
</dbReference>
<feature type="transmembrane region" description="Helical" evidence="1">
    <location>
        <begin position="64"/>
        <end position="80"/>
    </location>
</feature>
<comment type="caution">
    <text evidence="2">The sequence shown here is derived from an EMBL/GenBank/DDBJ whole genome shotgun (WGS) entry which is preliminary data.</text>
</comment>
<gene>
    <name evidence="2" type="ORF">TeGR_g5672</name>
</gene>
<reference evidence="2 3" key="1">
    <citation type="journal article" date="2023" name="Commun. Biol.">
        <title>Genome analysis of Parmales, the sister group of diatoms, reveals the evolutionary specialization of diatoms from phago-mixotrophs to photoautotrophs.</title>
        <authorList>
            <person name="Ban H."/>
            <person name="Sato S."/>
            <person name="Yoshikawa S."/>
            <person name="Yamada K."/>
            <person name="Nakamura Y."/>
            <person name="Ichinomiya M."/>
            <person name="Sato N."/>
            <person name="Blanc-Mathieu R."/>
            <person name="Endo H."/>
            <person name="Kuwata A."/>
            <person name="Ogata H."/>
        </authorList>
    </citation>
    <scope>NUCLEOTIDE SEQUENCE [LARGE SCALE GENOMIC DNA]</scope>
</reference>
<keyword evidence="1" id="KW-0472">Membrane</keyword>
<feature type="transmembrane region" description="Helical" evidence="1">
    <location>
        <begin position="36"/>
        <end position="58"/>
    </location>
</feature>
<sequence>MLEHISKPVATLFWSILGFLAGYSGVAMFDDFDSQFSGLLIIITIPVGMICLAVQNLLGASYEFMLFTAVLVWASGAIGVSYKKFTFIVWAPAAITIFYLMHHYWHGTEFFSIPTLIEFGITMVISAVVWLARDPLMMFFMDIIGY</sequence>
<keyword evidence="1" id="KW-0812">Transmembrane</keyword>
<evidence type="ECO:0000313" key="3">
    <source>
        <dbReference type="Proteomes" id="UP001165060"/>
    </source>
</evidence>
<protein>
    <submittedName>
        <fullName evidence="2">Uncharacterized protein</fullName>
    </submittedName>
</protein>
<evidence type="ECO:0000256" key="1">
    <source>
        <dbReference type="SAM" id="Phobius"/>
    </source>
</evidence>
<feature type="transmembrane region" description="Helical" evidence="1">
    <location>
        <begin position="111"/>
        <end position="132"/>
    </location>
</feature>